<sequence length="97" mass="11086">MSSQIFLCLLLLILFLLSSSFYTKLDELTLHQMGKAVKTQIVKIGDSQGVFIPKTLLEQSGITSEVEIEVQGNHFIIRPFKQVRKGWEKAFIEMAER</sequence>
<name>A0A480A6Y3_9CYAN</name>
<accession>A0A480A6Y3</accession>
<evidence type="ECO:0000256" key="1">
    <source>
        <dbReference type="PROSITE-ProRule" id="PRU01076"/>
    </source>
</evidence>
<dbReference type="PROSITE" id="PS51740">
    <property type="entry name" value="SPOVT_ABRB"/>
    <property type="match status" value="1"/>
</dbReference>
<dbReference type="AlphaFoldDB" id="A0A480A6Y3"/>
<comment type="caution">
    <text evidence="3">The sequence shown here is derived from an EMBL/GenBank/DDBJ whole genome shotgun (WGS) entry which is preliminary data.</text>
</comment>
<evidence type="ECO:0000313" key="3">
    <source>
        <dbReference type="EMBL" id="GCL40282.1"/>
    </source>
</evidence>
<gene>
    <name evidence="3" type="ORF">SR1949_54180</name>
</gene>
<reference evidence="4" key="1">
    <citation type="submission" date="2019-02" db="EMBL/GenBank/DDBJ databases">
        <title>Draft genome sequence of Sphaerospermopsis reniformis NIES-1949.</title>
        <authorList>
            <person name="Yamaguchi H."/>
            <person name="Suzuki S."/>
            <person name="Kawachi M."/>
        </authorList>
    </citation>
    <scope>NUCLEOTIDE SEQUENCE [LARGE SCALE GENOMIC DNA]</scope>
    <source>
        <strain evidence="4">NIES-1949</strain>
    </source>
</reference>
<protein>
    <submittedName>
        <fullName evidence="3">Transcriptional regulator/antitoxin, MazE</fullName>
    </submittedName>
</protein>
<dbReference type="InterPro" id="IPR007159">
    <property type="entry name" value="SpoVT-AbrB_dom"/>
</dbReference>
<dbReference type="SUPFAM" id="SSF89447">
    <property type="entry name" value="AbrB/MazE/MraZ-like"/>
    <property type="match status" value="1"/>
</dbReference>
<dbReference type="GO" id="GO:0003677">
    <property type="term" value="F:DNA binding"/>
    <property type="evidence" value="ECO:0007669"/>
    <property type="project" value="UniProtKB-UniRule"/>
</dbReference>
<organism evidence="3 4">
    <name type="scientific">Sphaerospermopsis reniformis</name>
    <dbReference type="NCBI Taxonomy" id="531300"/>
    <lineage>
        <taxon>Bacteria</taxon>
        <taxon>Bacillati</taxon>
        <taxon>Cyanobacteriota</taxon>
        <taxon>Cyanophyceae</taxon>
        <taxon>Nostocales</taxon>
        <taxon>Aphanizomenonaceae</taxon>
        <taxon>Sphaerospermopsis</taxon>
    </lineage>
</organism>
<keyword evidence="1" id="KW-0238">DNA-binding</keyword>
<dbReference type="EMBL" id="BJCE01000520">
    <property type="protein sequence ID" value="GCL40282.1"/>
    <property type="molecule type" value="Genomic_DNA"/>
</dbReference>
<proteinExistence type="predicted"/>
<dbReference type="Pfam" id="PF04014">
    <property type="entry name" value="MazE_antitoxin"/>
    <property type="match status" value="1"/>
</dbReference>
<dbReference type="Proteomes" id="UP000300142">
    <property type="component" value="Unassembled WGS sequence"/>
</dbReference>
<dbReference type="InterPro" id="IPR037914">
    <property type="entry name" value="SpoVT-AbrB_sf"/>
</dbReference>
<evidence type="ECO:0000313" key="4">
    <source>
        <dbReference type="Proteomes" id="UP000300142"/>
    </source>
</evidence>
<dbReference type="SMART" id="SM00966">
    <property type="entry name" value="SpoVT_AbrB"/>
    <property type="match status" value="1"/>
</dbReference>
<keyword evidence="4" id="KW-1185">Reference proteome</keyword>
<evidence type="ECO:0000259" key="2">
    <source>
        <dbReference type="PROSITE" id="PS51740"/>
    </source>
</evidence>
<dbReference type="Gene3D" id="2.10.260.10">
    <property type="match status" value="1"/>
</dbReference>
<feature type="domain" description="SpoVT-AbrB" evidence="2">
    <location>
        <begin position="39"/>
        <end position="82"/>
    </location>
</feature>